<dbReference type="PANTHER" id="PTHR11203:SF37">
    <property type="entry name" value="INTEGRATOR COMPLEX SUBUNIT 11"/>
    <property type="match status" value="1"/>
</dbReference>
<dbReference type="Gene3D" id="3.60.15.10">
    <property type="entry name" value="Ribonuclease Z/Hydroxyacylglutathione hydrolase-like"/>
    <property type="match status" value="1"/>
</dbReference>
<evidence type="ECO:0000256" key="3">
    <source>
        <dbReference type="ARBA" id="ARBA00022801"/>
    </source>
</evidence>
<reference evidence="8 9" key="1">
    <citation type="submission" date="2016-10" db="EMBL/GenBank/DDBJ databases">
        <authorList>
            <person name="de Groot N.N."/>
        </authorList>
    </citation>
    <scope>NUCLEOTIDE SEQUENCE [LARGE SCALE GENOMIC DNA]</scope>
    <source>
        <strain evidence="8 9">DSM 25927</strain>
    </source>
</reference>
<proteinExistence type="inferred from homology"/>
<comment type="catalytic activity">
    <reaction evidence="4">
        <text>thymidine + phosphate = 2-deoxy-alpha-D-ribose 1-phosphate + thymine</text>
        <dbReference type="Rhea" id="RHEA:16037"/>
        <dbReference type="ChEBI" id="CHEBI:17748"/>
        <dbReference type="ChEBI" id="CHEBI:17821"/>
        <dbReference type="ChEBI" id="CHEBI:43474"/>
        <dbReference type="ChEBI" id="CHEBI:57259"/>
        <dbReference type="EC" id="2.4.2.4"/>
    </reaction>
</comment>
<dbReference type="Pfam" id="PF00591">
    <property type="entry name" value="Glycos_transf_3"/>
    <property type="match status" value="1"/>
</dbReference>
<dbReference type="SUPFAM" id="SSF54680">
    <property type="entry name" value="Pyrimidine nucleoside phosphorylase C-terminal domain"/>
    <property type="match status" value="1"/>
</dbReference>
<dbReference type="NCBIfam" id="TIGR02645">
    <property type="entry name" value="ARCH_P_rylase"/>
    <property type="match status" value="1"/>
</dbReference>
<dbReference type="SMART" id="SM00849">
    <property type="entry name" value="Lactamase_B"/>
    <property type="match status" value="1"/>
</dbReference>
<dbReference type="Gene3D" id="1.20.970.50">
    <property type="match status" value="1"/>
</dbReference>
<dbReference type="Gene3D" id="3.40.50.10890">
    <property type="match status" value="1"/>
</dbReference>
<dbReference type="InterPro" id="IPR017459">
    <property type="entry name" value="Glycosyl_Trfase_fam3_N_dom"/>
</dbReference>
<dbReference type="NCBIfam" id="NF003338">
    <property type="entry name" value="PRK04350.1"/>
    <property type="match status" value="1"/>
</dbReference>
<dbReference type="Gene3D" id="3.90.1170.30">
    <property type="entry name" value="Pyrimidine nucleoside phosphorylase-like, C-terminal domain"/>
    <property type="match status" value="1"/>
</dbReference>
<dbReference type="InterPro" id="IPR013102">
    <property type="entry name" value="PYNP_C"/>
</dbReference>
<dbReference type="EMBL" id="FOFS01000001">
    <property type="protein sequence ID" value="SEP65870.1"/>
    <property type="molecule type" value="Genomic_DNA"/>
</dbReference>
<dbReference type="InterPro" id="IPR036320">
    <property type="entry name" value="Glycosyl_Trfase_fam3_N_dom_sf"/>
</dbReference>
<dbReference type="Pfam" id="PF02885">
    <property type="entry name" value="Glycos_trans_3N"/>
    <property type="match status" value="1"/>
</dbReference>
<dbReference type="EC" id="2.4.2.4" evidence="4"/>
<dbReference type="SUPFAM" id="SSF47648">
    <property type="entry name" value="Nucleoside phosphorylase/phosphoribosyltransferase N-terminal domain"/>
    <property type="match status" value="1"/>
</dbReference>
<dbReference type="InterPro" id="IPR000312">
    <property type="entry name" value="Glycosyl_Trfase_fam3"/>
</dbReference>
<dbReference type="AlphaFoldDB" id="A0A1H8ZN63"/>
<evidence type="ECO:0000259" key="6">
    <source>
        <dbReference type="SMART" id="SM00941"/>
    </source>
</evidence>
<dbReference type="GO" id="GO:0006206">
    <property type="term" value="P:pyrimidine nucleobase metabolic process"/>
    <property type="evidence" value="ECO:0007669"/>
    <property type="project" value="InterPro"/>
</dbReference>
<evidence type="ECO:0000256" key="2">
    <source>
        <dbReference type="ARBA" id="ARBA00022679"/>
    </source>
</evidence>
<comment type="similarity">
    <text evidence="4">Belongs to the thymidine/pyrimidine-nucleoside phosphorylase family. Type 2 subfamily.</text>
</comment>
<protein>
    <recommendedName>
        <fullName evidence="4">Putative thymidine phosphorylase</fullName>
        <ecNumber evidence="4">2.4.2.4</ecNumber>
    </recommendedName>
    <alternativeName>
        <fullName evidence="4">TdRPase</fullName>
    </alternativeName>
</protein>
<dbReference type="SMART" id="SM00941">
    <property type="entry name" value="PYNP_C"/>
    <property type="match status" value="1"/>
</dbReference>
<dbReference type="InterPro" id="IPR011108">
    <property type="entry name" value="RMMBL"/>
</dbReference>
<dbReference type="InterPro" id="IPR028579">
    <property type="entry name" value="Thym_Pase_Put"/>
</dbReference>
<dbReference type="Gene3D" id="3.40.1030.10">
    <property type="entry name" value="Nucleoside phosphorylase/phosphoribosyltransferase catalytic domain"/>
    <property type="match status" value="1"/>
</dbReference>
<evidence type="ECO:0000313" key="8">
    <source>
        <dbReference type="EMBL" id="SEP65870.1"/>
    </source>
</evidence>
<keyword evidence="2 4" id="KW-0808">Transferase</keyword>
<dbReference type="InterPro" id="IPR036566">
    <property type="entry name" value="PYNP-like_C_sf"/>
</dbReference>
<feature type="domain" description="Metallo-beta-lactamase" evidence="5">
    <location>
        <begin position="13"/>
        <end position="214"/>
    </location>
</feature>
<name>A0A1H8ZN63_9GAMM</name>
<dbReference type="InterPro" id="IPR036866">
    <property type="entry name" value="RibonucZ/Hydroxyglut_hydro"/>
</dbReference>
<dbReference type="Proteomes" id="UP000199233">
    <property type="component" value="Unassembled WGS sequence"/>
</dbReference>
<keyword evidence="9" id="KW-1185">Reference proteome</keyword>
<feature type="domain" description="Beta-Casp" evidence="7">
    <location>
        <begin position="247"/>
        <end position="367"/>
    </location>
</feature>
<dbReference type="GO" id="GO:0004521">
    <property type="term" value="F:RNA endonuclease activity"/>
    <property type="evidence" value="ECO:0007669"/>
    <property type="project" value="TreeGrafter"/>
</dbReference>
<keyword evidence="3" id="KW-0378">Hydrolase</keyword>
<dbReference type="GO" id="GO:0006213">
    <property type="term" value="P:pyrimidine nucleoside metabolic process"/>
    <property type="evidence" value="ECO:0007669"/>
    <property type="project" value="InterPro"/>
</dbReference>
<keyword evidence="1 4" id="KW-0328">Glycosyltransferase</keyword>
<evidence type="ECO:0000259" key="5">
    <source>
        <dbReference type="SMART" id="SM00849"/>
    </source>
</evidence>
<feature type="domain" description="Pyrimidine nucleoside phosphorylase C-terminal" evidence="6">
    <location>
        <begin position="891"/>
        <end position="958"/>
    </location>
</feature>
<dbReference type="PROSITE" id="PS00647">
    <property type="entry name" value="THYMID_PHOSPHORYLASE"/>
    <property type="match status" value="1"/>
</dbReference>
<evidence type="ECO:0000256" key="4">
    <source>
        <dbReference type="HAMAP-Rule" id="MF_00703"/>
    </source>
</evidence>
<dbReference type="SUPFAM" id="SSF56281">
    <property type="entry name" value="Metallo-hydrolase/oxidoreductase"/>
    <property type="match status" value="1"/>
</dbReference>
<organism evidence="8 9">
    <name type="scientific">Solimonas aquatica</name>
    <dbReference type="NCBI Taxonomy" id="489703"/>
    <lineage>
        <taxon>Bacteria</taxon>
        <taxon>Pseudomonadati</taxon>
        <taxon>Pseudomonadota</taxon>
        <taxon>Gammaproteobacteria</taxon>
        <taxon>Nevskiales</taxon>
        <taxon>Nevskiaceae</taxon>
        <taxon>Solimonas</taxon>
    </lineage>
</organism>
<dbReference type="InterPro" id="IPR050698">
    <property type="entry name" value="MBL"/>
</dbReference>
<dbReference type="InterPro" id="IPR017872">
    <property type="entry name" value="Pyrmidine_PPase_CS"/>
</dbReference>
<dbReference type="Pfam" id="PF10996">
    <property type="entry name" value="Beta-Casp"/>
    <property type="match status" value="1"/>
</dbReference>
<dbReference type="HAMAP" id="MF_00703">
    <property type="entry name" value="Thymid_phosp_2"/>
    <property type="match status" value="1"/>
</dbReference>
<gene>
    <name evidence="8" type="ORF">SAMN04488038_101104</name>
</gene>
<evidence type="ECO:0000313" key="9">
    <source>
        <dbReference type="Proteomes" id="UP000199233"/>
    </source>
</evidence>
<sequence length="962" mass="103312">MKLQFLGAAGTVTGSKYLLRGEHAQLLVDCGLFQGYKQLRLRNWSALPLPLREIDAVLLTHAHIDHSGYLPLLVRDGYRGRVYCTQATYELCRILLPDSGRLQEEEAEYANRHRYSRHKPALPLYTEADALKALERFEPQDFEHEFTPARGFTAQLLPAGHILGAAMLRLHSAQGSILFSGDLGRAQDPIMRPPTPVAQADYLVVESTYGNRHHETENPQDALCAVITRCIERGGVVVIPSFAVGRAQALLLAIGELKAAGRLPLTLPVYLNSPMAADVTTLYRQHQTEHRLSEAQCAALGRTAQIVNTVEDSKALNRRKGPMVIIAGSGMATGGRVIHHLKAFAGDPANSILLVGFQAAGTRGAALAEGAQSIKIHGEYVAVRAEVASIGNLSAHADAGEILNWLSHFTQAPQQVFVTHGEPAAADALRQQIEARYGWRVSVPEHLQSVNLEGSAPASEAAPRPSQTLRLHRIGIDTYQEPVLFLRSDCPVCRSEGFESQSRVKLSLDGRSVVATLYTVNPPLLGETQAGLSEAAWRALDAHEDQEVTLSHPDPLESFAAVRGKVFGASFSAEDLQAAVHDIAAGRYSGLELAAFVTVCGGQRLSLNETIELTRAMVDSGQRLHWQRELVLDKHCVGGLPGNRTTPIVVAIVAACGLTIPKTSSRAITSPAGTADTMEMLAPVDLDLPSLRRVVERENACLAWGGAMNLSPADDVLIRVERPLDFDSEGQLVASILSKKIAAGATALLVEVPVGPTAKLRSDEAAQTLGQRLREVAQAFGLRIEIVYSDGNQPVGRGIGPALEALDVLAVLRRDAGAPADLRQRSLRLAGRLLEMGGRAAGGNGLALAEQTLDSGAAYAKFLAICEAQGGLREPPVASYRQIFKAPRSGVLRGIDNRRLARIAKLAGAPRSPAAGLELHQHLGAQLQRGQLLFTLHAESPGELAYAAAYAQAHPDILLIEA</sequence>
<dbReference type="PANTHER" id="PTHR11203">
    <property type="entry name" value="CLEAVAGE AND POLYADENYLATION SPECIFICITY FACTOR FAMILY MEMBER"/>
    <property type="match status" value="1"/>
</dbReference>
<dbReference type="Pfam" id="PF00753">
    <property type="entry name" value="Lactamase_B"/>
    <property type="match status" value="1"/>
</dbReference>
<dbReference type="InterPro" id="IPR035902">
    <property type="entry name" value="Nuc_phospho_transferase"/>
</dbReference>
<dbReference type="GO" id="GO:0009032">
    <property type="term" value="F:thymidine phosphorylase activity"/>
    <property type="evidence" value="ECO:0007669"/>
    <property type="project" value="UniProtKB-UniRule"/>
</dbReference>
<accession>A0A1H8ZN63</accession>
<dbReference type="InterPro" id="IPR013466">
    <property type="entry name" value="Thymidine/AMP_Pase"/>
</dbReference>
<evidence type="ECO:0000256" key="1">
    <source>
        <dbReference type="ARBA" id="ARBA00022676"/>
    </source>
</evidence>
<dbReference type="GO" id="GO:0016787">
    <property type="term" value="F:hydrolase activity"/>
    <property type="evidence" value="ECO:0007669"/>
    <property type="project" value="UniProtKB-KW"/>
</dbReference>
<dbReference type="InterPro" id="IPR022712">
    <property type="entry name" value="Beta_Casp"/>
</dbReference>
<dbReference type="Pfam" id="PF07521">
    <property type="entry name" value="RMMBL"/>
    <property type="match status" value="1"/>
</dbReference>
<dbReference type="SMART" id="SM01027">
    <property type="entry name" value="Beta-Casp"/>
    <property type="match status" value="1"/>
</dbReference>
<evidence type="ECO:0000259" key="7">
    <source>
        <dbReference type="SMART" id="SM01027"/>
    </source>
</evidence>
<dbReference type="STRING" id="489703.SAMN04488038_101104"/>
<dbReference type="CDD" id="cd16295">
    <property type="entry name" value="TTHA0252-CPSF-like_MBL-fold"/>
    <property type="match status" value="1"/>
</dbReference>
<dbReference type="InterPro" id="IPR001279">
    <property type="entry name" value="Metallo-B-lactamas"/>
</dbReference>
<dbReference type="Pfam" id="PF07831">
    <property type="entry name" value="PYNP_C"/>
    <property type="match status" value="1"/>
</dbReference>
<dbReference type="SUPFAM" id="SSF52418">
    <property type="entry name" value="Nucleoside phosphorylase/phosphoribosyltransferase catalytic domain"/>
    <property type="match status" value="1"/>
</dbReference>